<dbReference type="CDD" id="cd02174">
    <property type="entry name" value="CCT"/>
    <property type="match status" value="1"/>
</dbReference>
<reference evidence="14" key="1">
    <citation type="submission" date="2021-02" db="EMBL/GenBank/DDBJ databases">
        <authorList>
            <person name="Nowell W R."/>
        </authorList>
    </citation>
    <scope>NUCLEOTIDE SEQUENCE</scope>
</reference>
<dbReference type="Proteomes" id="UP000663832">
    <property type="component" value="Unassembled WGS sequence"/>
</dbReference>
<evidence type="ECO:0000259" key="12">
    <source>
        <dbReference type="Pfam" id="PF01467"/>
    </source>
</evidence>
<keyword evidence="6" id="KW-0443">Lipid metabolism</keyword>
<accession>A0A813WVW5</accession>
<dbReference type="GO" id="GO:0004105">
    <property type="term" value="F:choline-phosphate cytidylyltransferase activity"/>
    <property type="evidence" value="ECO:0007669"/>
    <property type="project" value="UniProtKB-EC"/>
</dbReference>
<organism evidence="14 15">
    <name type="scientific">Adineta steineri</name>
    <dbReference type="NCBI Taxonomy" id="433720"/>
    <lineage>
        <taxon>Eukaryota</taxon>
        <taxon>Metazoa</taxon>
        <taxon>Spiralia</taxon>
        <taxon>Gnathifera</taxon>
        <taxon>Rotifera</taxon>
        <taxon>Eurotatoria</taxon>
        <taxon>Bdelloidea</taxon>
        <taxon>Adinetida</taxon>
        <taxon>Adinetidae</taxon>
        <taxon>Adineta</taxon>
    </lineage>
</organism>
<dbReference type="EMBL" id="CAJNOI010000006">
    <property type="protein sequence ID" value="CAF0756392.1"/>
    <property type="molecule type" value="Genomic_DNA"/>
</dbReference>
<dbReference type="OrthoDB" id="17102at2759"/>
<evidence type="ECO:0000256" key="8">
    <source>
        <dbReference type="ARBA" id="ARBA00023264"/>
    </source>
</evidence>
<keyword evidence="5" id="KW-0548">Nucleotidyltransferase</keyword>
<evidence type="ECO:0000256" key="2">
    <source>
        <dbReference type="ARBA" id="ARBA00010101"/>
    </source>
</evidence>
<comment type="pathway">
    <text evidence="9">Phospholipid metabolism; phosphatidylcholine biosynthesis; phosphatidylcholine from phosphocholine: step 1/2.</text>
</comment>
<evidence type="ECO:0000256" key="1">
    <source>
        <dbReference type="ARBA" id="ARBA00005189"/>
    </source>
</evidence>
<dbReference type="AlphaFoldDB" id="A0A813WVW5"/>
<comment type="caution">
    <text evidence="14">The sequence shown here is derived from an EMBL/GenBank/DDBJ whole genome shotgun (WGS) entry which is preliminary data.</text>
</comment>
<proteinExistence type="inferred from homology"/>
<dbReference type="Pfam" id="PF01467">
    <property type="entry name" value="CTP_transf_like"/>
    <property type="match status" value="1"/>
</dbReference>
<dbReference type="EMBL" id="CAJNOM010000033">
    <property type="protein sequence ID" value="CAF0866816.1"/>
    <property type="molecule type" value="Genomic_DNA"/>
</dbReference>
<sequence length="362" mass="41894">MVDRTIATTSDLTNVDEWYDASIEGFSSVSDKNNCAQLSSLPRELKVKANNETDKKSSMQSSVKTNMNTSQNIDPAPLCYEEKAIEEREKCDYSIRITLDMAKNGTAPRKIRILANGVYDLFHPGHARQLMQAKNAFKNVYLLAGICNDKITNSKRGQTVMDDTERYDGVRHCRYVDEVVTDTPWVLDDEFLTQNKIDFVAHDDIPYESEDSTDVYQHLKSRGIFIPTQRTDGISTSDIICRLVRDYDMYVRRNLARGYSAEDLSVGFIKKNQLQLQAKLDTVKSKFHTYEEESKIYMEHWEERSKEYIHKFICLFERANVLNLLYRTHSSTMISNIPNEENNIDDIISSNNNWNKLKSKRQ</sequence>
<name>A0A813WVW5_9BILA</name>
<dbReference type="Proteomes" id="UP000663877">
    <property type="component" value="Unassembled WGS sequence"/>
</dbReference>
<dbReference type="InterPro" id="IPR041723">
    <property type="entry name" value="CCT"/>
</dbReference>
<dbReference type="SUPFAM" id="SSF52374">
    <property type="entry name" value="Nucleotidylyl transferase"/>
    <property type="match status" value="1"/>
</dbReference>
<evidence type="ECO:0000256" key="6">
    <source>
        <dbReference type="ARBA" id="ARBA00023098"/>
    </source>
</evidence>
<dbReference type="GO" id="GO:0031210">
    <property type="term" value="F:phosphatidylcholine binding"/>
    <property type="evidence" value="ECO:0007669"/>
    <property type="project" value="TreeGrafter"/>
</dbReference>
<comment type="similarity">
    <text evidence="2">Belongs to the cytidylyltransferase family.</text>
</comment>
<dbReference type="InterPro" id="IPR014729">
    <property type="entry name" value="Rossmann-like_a/b/a_fold"/>
</dbReference>
<dbReference type="EC" id="2.7.7.15" evidence="10"/>
<feature type="region of interest" description="Disordered" evidence="11">
    <location>
        <begin position="49"/>
        <end position="70"/>
    </location>
</feature>
<evidence type="ECO:0000256" key="5">
    <source>
        <dbReference type="ARBA" id="ARBA00022695"/>
    </source>
</evidence>
<comment type="pathway">
    <text evidence="1">Lipid metabolism.</text>
</comment>
<dbReference type="InterPro" id="IPR004821">
    <property type="entry name" value="Cyt_trans-like"/>
</dbReference>
<keyword evidence="15" id="KW-1185">Reference proteome</keyword>
<dbReference type="PANTHER" id="PTHR10739:SF13">
    <property type="entry name" value="CHOLINE-PHOSPHATE CYTIDYLYLTRANSFERASE"/>
    <property type="match status" value="1"/>
</dbReference>
<gene>
    <name evidence="13" type="ORF">BJG266_LOCUS2753</name>
    <name evidence="14" type="ORF">QVE165_LOCUS7679</name>
</gene>
<dbReference type="UniPathway" id="UPA00753">
    <property type="reaction ID" value="UER00739"/>
</dbReference>
<keyword evidence="3" id="KW-0444">Lipid biosynthesis</keyword>
<keyword evidence="7" id="KW-0594">Phospholipid biosynthesis</keyword>
<evidence type="ECO:0000313" key="15">
    <source>
        <dbReference type="Proteomes" id="UP000663832"/>
    </source>
</evidence>
<keyword evidence="4" id="KW-0808">Transferase</keyword>
<dbReference type="NCBIfam" id="TIGR00125">
    <property type="entry name" value="cyt_tran_rel"/>
    <property type="match status" value="1"/>
</dbReference>
<evidence type="ECO:0000256" key="3">
    <source>
        <dbReference type="ARBA" id="ARBA00022516"/>
    </source>
</evidence>
<keyword evidence="8" id="KW-1208">Phospholipid metabolism</keyword>
<evidence type="ECO:0000256" key="10">
    <source>
        <dbReference type="ARBA" id="ARBA00026101"/>
    </source>
</evidence>
<evidence type="ECO:0000256" key="4">
    <source>
        <dbReference type="ARBA" id="ARBA00022679"/>
    </source>
</evidence>
<feature type="domain" description="Cytidyltransferase-like" evidence="12">
    <location>
        <begin position="114"/>
        <end position="241"/>
    </location>
</feature>
<feature type="compositionally biased region" description="Polar residues" evidence="11">
    <location>
        <begin position="58"/>
        <end position="70"/>
    </location>
</feature>
<dbReference type="PANTHER" id="PTHR10739">
    <property type="entry name" value="CYTIDYLYLTRANSFERASE"/>
    <property type="match status" value="1"/>
</dbReference>
<dbReference type="Gene3D" id="3.40.50.620">
    <property type="entry name" value="HUPs"/>
    <property type="match status" value="1"/>
</dbReference>
<dbReference type="FunFam" id="3.40.50.620:FF:000016">
    <property type="entry name" value="Putative choline-phosphate cytidylyltransferase B"/>
    <property type="match status" value="1"/>
</dbReference>
<evidence type="ECO:0000313" key="14">
    <source>
        <dbReference type="EMBL" id="CAF0866816.1"/>
    </source>
</evidence>
<evidence type="ECO:0000256" key="7">
    <source>
        <dbReference type="ARBA" id="ARBA00023209"/>
    </source>
</evidence>
<protein>
    <recommendedName>
        <fullName evidence="10">choline-phosphate cytidylyltransferase</fullName>
        <ecNumber evidence="10">2.7.7.15</ecNumber>
    </recommendedName>
</protein>
<dbReference type="InterPro" id="IPR045049">
    <property type="entry name" value="Pcy1-like"/>
</dbReference>
<evidence type="ECO:0000256" key="9">
    <source>
        <dbReference type="ARBA" id="ARBA00025706"/>
    </source>
</evidence>
<evidence type="ECO:0000256" key="11">
    <source>
        <dbReference type="SAM" id="MobiDB-lite"/>
    </source>
</evidence>
<evidence type="ECO:0000313" key="13">
    <source>
        <dbReference type="EMBL" id="CAF0756392.1"/>
    </source>
</evidence>